<keyword evidence="3" id="KW-1185">Reference proteome</keyword>
<dbReference type="Pfam" id="PF13432">
    <property type="entry name" value="TPR_16"/>
    <property type="match status" value="2"/>
</dbReference>
<reference evidence="3" key="2">
    <citation type="submission" date="2016-04" db="EMBL/GenBank/DDBJ databases">
        <title>First Complete Genome Sequence of a Subdivision 6 Acidobacterium.</title>
        <authorList>
            <person name="Huang S."/>
            <person name="Vieira S."/>
            <person name="Bunk B."/>
            <person name="Riedel T."/>
            <person name="Sproeer C."/>
            <person name="Overmann J."/>
        </authorList>
    </citation>
    <scope>NUCLEOTIDE SEQUENCE [LARGE SCALE GENOMIC DNA]</scope>
    <source>
        <strain evidence="3">DSM 100886 HEG_-6_39</strain>
    </source>
</reference>
<evidence type="ECO:0000256" key="1">
    <source>
        <dbReference type="PROSITE-ProRule" id="PRU00339"/>
    </source>
</evidence>
<name>A0A143PMQ1_LUTPR</name>
<dbReference type="PANTHER" id="PTHR44366:SF1">
    <property type="entry name" value="UDP-N-ACETYLGLUCOSAMINE--PEPTIDE N-ACETYLGLUCOSAMINYLTRANSFERASE 110 KDA SUBUNIT"/>
    <property type="match status" value="1"/>
</dbReference>
<dbReference type="RefSeq" id="WP_110171434.1">
    <property type="nucleotide sequence ID" value="NZ_CP015136.1"/>
</dbReference>
<sequence length="493" mass="53096">MSDRGRHRPYIDRVAAETARSESGPYQPCCNARVLFVRLAALMLASALMLQPAADWRTIPVDSYPSDARAQIGAASETATRRPNDAEAVGQLGLVLHAWEQYELAVTVYAEARRLAPTAVDWWALSGTLATRMGRHDDAAEYFGKATALAPSPLLALRHADALLDAGRLAEARAAYDLAVTMPDAEPAARYGLGRLAIVDGDMTTARTQFERAVALVPTFGAAHYALAQVHRKAGDLAAARASIARQQQCLNCWPMPADPYASRLAAVRDDARALLQRGLGLAGRAEDAKAIALHEDALVRDPALLQAHVNLITLYARTGNMAKAEEHYRAVTARGLQLAEAHRAFGLALLAVKEPARAEPILRLAVEANPQDAEALNALGLIQESSGRLAVAEGSYRRAVAANPRVRGLRFNLARILVAQGRLDDALAQLSLLALPDDAESVRYMHAAAALHVRKGDIATGRRLSEEALARARRYGLADVAAAIERDLEKLK</sequence>
<evidence type="ECO:0000313" key="3">
    <source>
        <dbReference type="Proteomes" id="UP000076079"/>
    </source>
</evidence>
<dbReference type="Proteomes" id="UP000076079">
    <property type="component" value="Chromosome"/>
</dbReference>
<dbReference type="EMBL" id="CP015136">
    <property type="protein sequence ID" value="AMY09706.1"/>
    <property type="molecule type" value="Genomic_DNA"/>
</dbReference>
<protein>
    <submittedName>
        <fullName evidence="2">Photosystem I assembly protein Ycf3</fullName>
    </submittedName>
</protein>
<accession>A0A143PMQ1</accession>
<dbReference type="PANTHER" id="PTHR44366">
    <property type="entry name" value="UDP-N-ACETYLGLUCOSAMINE--PEPTIDE N-ACETYLGLUCOSAMINYLTRANSFERASE 110 KDA SUBUNIT"/>
    <property type="match status" value="1"/>
</dbReference>
<keyword evidence="1" id="KW-0802">TPR repeat</keyword>
<dbReference type="AlphaFoldDB" id="A0A143PMQ1"/>
<dbReference type="KEGG" id="abac:LuPra_02930"/>
<dbReference type="Gene3D" id="1.25.40.10">
    <property type="entry name" value="Tetratricopeptide repeat domain"/>
    <property type="match status" value="4"/>
</dbReference>
<dbReference type="Pfam" id="PF13181">
    <property type="entry name" value="TPR_8"/>
    <property type="match status" value="1"/>
</dbReference>
<dbReference type="InterPro" id="IPR011990">
    <property type="entry name" value="TPR-like_helical_dom_sf"/>
</dbReference>
<dbReference type="GO" id="GO:0006493">
    <property type="term" value="P:protein O-linked glycosylation"/>
    <property type="evidence" value="ECO:0007669"/>
    <property type="project" value="InterPro"/>
</dbReference>
<dbReference type="OrthoDB" id="6193797at2"/>
<dbReference type="GO" id="GO:0097363">
    <property type="term" value="F:protein O-acetylglucosaminyltransferase activity"/>
    <property type="evidence" value="ECO:0007669"/>
    <property type="project" value="TreeGrafter"/>
</dbReference>
<feature type="repeat" description="TPR" evidence="1">
    <location>
        <begin position="187"/>
        <end position="220"/>
    </location>
</feature>
<dbReference type="SUPFAM" id="SSF48452">
    <property type="entry name" value="TPR-like"/>
    <property type="match status" value="2"/>
</dbReference>
<proteinExistence type="predicted"/>
<evidence type="ECO:0000313" key="2">
    <source>
        <dbReference type="EMBL" id="AMY09706.1"/>
    </source>
</evidence>
<dbReference type="SMART" id="SM00028">
    <property type="entry name" value="TPR"/>
    <property type="match status" value="8"/>
</dbReference>
<gene>
    <name evidence="2" type="ORF">LuPra_02930</name>
</gene>
<organism evidence="2 3">
    <name type="scientific">Luteitalea pratensis</name>
    <dbReference type="NCBI Taxonomy" id="1855912"/>
    <lineage>
        <taxon>Bacteria</taxon>
        <taxon>Pseudomonadati</taxon>
        <taxon>Acidobacteriota</taxon>
        <taxon>Vicinamibacteria</taxon>
        <taxon>Vicinamibacterales</taxon>
        <taxon>Vicinamibacteraceae</taxon>
        <taxon>Luteitalea</taxon>
    </lineage>
</organism>
<dbReference type="InterPro" id="IPR037919">
    <property type="entry name" value="OGT"/>
</dbReference>
<dbReference type="PROSITE" id="PS50005">
    <property type="entry name" value="TPR"/>
    <property type="match status" value="3"/>
</dbReference>
<feature type="repeat" description="TPR" evidence="1">
    <location>
        <begin position="120"/>
        <end position="153"/>
    </location>
</feature>
<reference evidence="2 3" key="1">
    <citation type="journal article" date="2016" name="Genome Announc.">
        <title>First Complete Genome Sequence of a Subdivision 6 Acidobacterium Strain.</title>
        <authorList>
            <person name="Huang S."/>
            <person name="Vieira S."/>
            <person name="Bunk B."/>
            <person name="Riedel T."/>
            <person name="Sproer C."/>
            <person name="Overmann J."/>
        </authorList>
    </citation>
    <scope>NUCLEOTIDE SEQUENCE [LARGE SCALE GENOMIC DNA]</scope>
    <source>
        <strain evidence="3">DSM 100886 HEG_-6_39</strain>
    </source>
</reference>
<dbReference type="InterPro" id="IPR019734">
    <property type="entry name" value="TPR_rpt"/>
</dbReference>
<dbReference type="STRING" id="1855912.LuPra_02930"/>
<feature type="repeat" description="TPR" evidence="1">
    <location>
        <begin position="86"/>
        <end position="119"/>
    </location>
</feature>